<dbReference type="EMBL" id="JAPFFJ010000008">
    <property type="protein sequence ID" value="KAJ6421632.1"/>
    <property type="molecule type" value="Genomic_DNA"/>
</dbReference>
<gene>
    <name evidence="1" type="ORF">OIU84_028913</name>
</gene>
<keyword evidence="2" id="KW-1185">Reference proteome</keyword>
<evidence type="ECO:0000313" key="1">
    <source>
        <dbReference type="EMBL" id="KAJ6421632.1"/>
    </source>
</evidence>
<name>A0AAD6P934_9ROSI</name>
<reference evidence="1 2" key="1">
    <citation type="journal article" date="2023" name="Int. J. Mol. Sci.">
        <title>De Novo Assembly and Annotation of 11 Diverse Shrub Willow (Salix) Genomes Reveals Novel Gene Organization in Sex-Linked Regions.</title>
        <authorList>
            <person name="Hyden B."/>
            <person name="Feng K."/>
            <person name="Yates T.B."/>
            <person name="Jawdy S."/>
            <person name="Cereghino C."/>
            <person name="Smart L.B."/>
            <person name="Muchero W."/>
        </authorList>
    </citation>
    <scope>NUCLEOTIDE SEQUENCE [LARGE SCALE GENOMIC DNA]</scope>
    <source>
        <tissue evidence="1">Shoot tip</tissue>
    </source>
</reference>
<dbReference type="AlphaFoldDB" id="A0AAD6P934"/>
<organism evidence="1 2">
    <name type="scientific">Salix udensis</name>
    <dbReference type="NCBI Taxonomy" id="889485"/>
    <lineage>
        <taxon>Eukaryota</taxon>
        <taxon>Viridiplantae</taxon>
        <taxon>Streptophyta</taxon>
        <taxon>Embryophyta</taxon>
        <taxon>Tracheophyta</taxon>
        <taxon>Spermatophyta</taxon>
        <taxon>Magnoliopsida</taxon>
        <taxon>eudicotyledons</taxon>
        <taxon>Gunneridae</taxon>
        <taxon>Pentapetalae</taxon>
        <taxon>rosids</taxon>
        <taxon>fabids</taxon>
        <taxon>Malpighiales</taxon>
        <taxon>Salicaceae</taxon>
        <taxon>Saliceae</taxon>
        <taxon>Salix</taxon>
    </lineage>
</organism>
<dbReference type="Proteomes" id="UP001162972">
    <property type="component" value="Chromosome 17"/>
</dbReference>
<sequence>MKSKAHPFPSTAQKMMGWSCFFRVVLVLALLVLPSFSHGHGISRKVIETYGFGDSSVKLEVGFLSSVFDVLLYNNNFKIDPCLFPRKLQGIQGECMNWTMNWIRSLTPTPKLALYTALLHKAD</sequence>
<protein>
    <submittedName>
        <fullName evidence="1">Uncharacterized protein</fullName>
    </submittedName>
</protein>
<evidence type="ECO:0000313" key="2">
    <source>
        <dbReference type="Proteomes" id="UP001162972"/>
    </source>
</evidence>
<comment type="caution">
    <text evidence="1">The sequence shown here is derived from an EMBL/GenBank/DDBJ whole genome shotgun (WGS) entry which is preliminary data.</text>
</comment>
<accession>A0AAD6P934</accession>
<proteinExistence type="predicted"/>